<name>A0A5D2CRQ9_GOSDA</name>
<evidence type="ECO:0000313" key="1">
    <source>
        <dbReference type="EMBL" id="TYG72241.1"/>
    </source>
</evidence>
<accession>A0A5D2CRQ9</accession>
<organism evidence="1 2">
    <name type="scientific">Gossypium darwinii</name>
    <name type="common">Darwin's cotton</name>
    <name type="synonym">Gossypium barbadense var. darwinii</name>
    <dbReference type="NCBI Taxonomy" id="34276"/>
    <lineage>
        <taxon>Eukaryota</taxon>
        <taxon>Viridiplantae</taxon>
        <taxon>Streptophyta</taxon>
        <taxon>Embryophyta</taxon>
        <taxon>Tracheophyta</taxon>
        <taxon>Spermatophyta</taxon>
        <taxon>Magnoliopsida</taxon>
        <taxon>eudicotyledons</taxon>
        <taxon>Gunneridae</taxon>
        <taxon>Pentapetalae</taxon>
        <taxon>rosids</taxon>
        <taxon>malvids</taxon>
        <taxon>Malvales</taxon>
        <taxon>Malvaceae</taxon>
        <taxon>Malvoideae</taxon>
        <taxon>Gossypium</taxon>
    </lineage>
</organism>
<evidence type="ECO:0000313" key="2">
    <source>
        <dbReference type="Proteomes" id="UP000323506"/>
    </source>
</evidence>
<dbReference type="Proteomes" id="UP000323506">
    <property type="component" value="Chromosome D04"/>
</dbReference>
<proteinExistence type="predicted"/>
<sequence length="70" mass="7584">MSSQRRESTIVLHVHCGPARPSLCIMHATTPHPSAAASVKHAKQLARCSFSLACFCRHVLSTLLLVSYAP</sequence>
<protein>
    <submittedName>
        <fullName evidence="1">Uncharacterized protein</fullName>
    </submittedName>
</protein>
<dbReference type="AlphaFoldDB" id="A0A5D2CRQ9"/>
<gene>
    <name evidence="1" type="ORF">ES288_D04G004500v1</name>
</gene>
<reference evidence="1 2" key="1">
    <citation type="submission" date="2019-06" db="EMBL/GenBank/DDBJ databases">
        <title>WGS assembly of Gossypium darwinii.</title>
        <authorList>
            <person name="Chen Z.J."/>
            <person name="Sreedasyam A."/>
            <person name="Ando A."/>
            <person name="Song Q."/>
            <person name="De L."/>
            <person name="Hulse-Kemp A."/>
            <person name="Ding M."/>
            <person name="Ye W."/>
            <person name="Kirkbride R."/>
            <person name="Jenkins J."/>
            <person name="Plott C."/>
            <person name="Lovell J."/>
            <person name="Lin Y.-M."/>
            <person name="Vaughn R."/>
            <person name="Liu B."/>
            <person name="Li W."/>
            <person name="Simpson S."/>
            <person name="Scheffler B."/>
            <person name="Saski C."/>
            <person name="Grover C."/>
            <person name="Hu G."/>
            <person name="Conover J."/>
            <person name="Carlson J."/>
            <person name="Shu S."/>
            <person name="Boston L."/>
            <person name="Williams M."/>
            <person name="Peterson D."/>
            <person name="Mcgee K."/>
            <person name="Jones D."/>
            <person name="Wendel J."/>
            <person name="Stelly D."/>
            <person name="Grimwood J."/>
            <person name="Schmutz J."/>
        </authorList>
    </citation>
    <scope>NUCLEOTIDE SEQUENCE [LARGE SCALE GENOMIC DNA]</scope>
    <source>
        <strain evidence="1">1808015.09</strain>
    </source>
</reference>
<keyword evidence="2" id="KW-1185">Reference proteome</keyword>
<dbReference type="EMBL" id="CM017704">
    <property type="protein sequence ID" value="TYG72241.1"/>
    <property type="molecule type" value="Genomic_DNA"/>
</dbReference>